<gene>
    <name evidence="2" type="ORF">M436DRAFT_84198</name>
</gene>
<dbReference type="RefSeq" id="XP_013424951.1">
    <property type="nucleotide sequence ID" value="XM_013569497.1"/>
</dbReference>
<dbReference type="GeneID" id="25417305"/>
<accession>A0A074WC13</accession>
<dbReference type="STRING" id="1043004.A0A074WC13"/>
<dbReference type="OrthoDB" id="5403747at2759"/>
<name>A0A074WC13_9PEZI</name>
<proteinExistence type="predicted"/>
<dbReference type="Proteomes" id="UP000027730">
    <property type="component" value="Unassembled WGS sequence"/>
</dbReference>
<dbReference type="AlphaFoldDB" id="A0A074WC13"/>
<protein>
    <submittedName>
        <fullName evidence="2">Uncharacterized protein</fullName>
    </submittedName>
</protein>
<feature type="region of interest" description="Disordered" evidence="1">
    <location>
        <begin position="64"/>
        <end position="139"/>
    </location>
</feature>
<reference evidence="2 3" key="1">
    <citation type="journal article" date="2014" name="BMC Genomics">
        <title>Genome sequencing of four Aureobasidium pullulans varieties: biotechnological potential, stress tolerance, and description of new species.</title>
        <authorList>
            <person name="Gostin Ar C."/>
            <person name="Ohm R.A."/>
            <person name="Kogej T."/>
            <person name="Sonjak S."/>
            <person name="Turk M."/>
            <person name="Zajc J."/>
            <person name="Zalar P."/>
            <person name="Grube M."/>
            <person name="Sun H."/>
            <person name="Han J."/>
            <person name="Sharma A."/>
            <person name="Chiniquy J."/>
            <person name="Ngan C.Y."/>
            <person name="Lipzen A."/>
            <person name="Barry K."/>
            <person name="Grigoriev I.V."/>
            <person name="Gunde-Cimerman N."/>
        </authorList>
    </citation>
    <scope>NUCLEOTIDE SEQUENCE [LARGE SCALE GENOMIC DNA]</scope>
    <source>
        <strain evidence="2 3">CBS 147.97</strain>
    </source>
</reference>
<dbReference type="EMBL" id="KL584716">
    <property type="protein sequence ID" value="KEQ70620.1"/>
    <property type="molecule type" value="Genomic_DNA"/>
</dbReference>
<sequence length="153" mass="16533">MALTSKTDINTQMSTFTEREQKLMAAACQSFEGEPKLDMDKFAQRAGLTVGSARNAWAALKKKMNAQDDTVIKGSATAKTPGTKSAKKRPPPVVLPANDNGSDDEEVPTPSKKPKTPATKGKGKGKVTKSEDDDDDDFVKVKKEVANEDFEEV</sequence>
<organism evidence="2 3">
    <name type="scientific">Aureobasidium namibiae CBS 147.97</name>
    <dbReference type="NCBI Taxonomy" id="1043004"/>
    <lineage>
        <taxon>Eukaryota</taxon>
        <taxon>Fungi</taxon>
        <taxon>Dikarya</taxon>
        <taxon>Ascomycota</taxon>
        <taxon>Pezizomycotina</taxon>
        <taxon>Dothideomycetes</taxon>
        <taxon>Dothideomycetidae</taxon>
        <taxon>Dothideales</taxon>
        <taxon>Saccotheciaceae</taxon>
        <taxon>Aureobasidium</taxon>
    </lineage>
</organism>
<evidence type="ECO:0000313" key="2">
    <source>
        <dbReference type="EMBL" id="KEQ70620.1"/>
    </source>
</evidence>
<dbReference type="HOGENOM" id="CLU_1796092_0_0_1"/>
<evidence type="ECO:0000256" key="1">
    <source>
        <dbReference type="SAM" id="MobiDB-lite"/>
    </source>
</evidence>
<keyword evidence="3" id="KW-1185">Reference proteome</keyword>
<evidence type="ECO:0000313" key="3">
    <source>
        <dbReference type="Proteomes" id="UP000027730"/>
    </source>
</evidence>